<accession>S4PTX0</accession>
<feature type="non-terminal residue" evidence="1">
    <location>
        <position position="1"/>
    </location>
</feature>
<dbReference type="EMBL" id="GAIX01011303">
    <property type="protein sequence ID" value="JAA81257.1"/>
    <property type="molecule type" value="Transcribed_RNA"/>
</dbReference>
<protein>
    <submittedName>
        <fullName evidence="1">Uncharacterized protein</fullName>
    </submittedName>
</protein>
<reference evidence="1" key="2">
    <citation type="submission" date="2013-05" db="EMBL/GenBank/DDBJ databases">
        <authorList>
            <person name="Carter J.-M."/>
            <person name="Baker S.C."/>
            <person name="Pink R."/>
            <person name="Carter D.R.F."/>
            <person name="Collins A."/>
            <person name="Tomlin J."/>
            <person name="Gibbs M."/>
            <person name="Breuker C.J."/>
        </authorList>
    </citation>
    <scope>NUCLEOTIDE SEQUENCE</scope>
    <source>
        <tissue evidence="1">Ovary</tissue>
    </source>
</reference>
<name>S4PTX0_9NEOP</name>
<proteinExistence type="predicted"/>
<reference evidence="1" key="1">
    <citation type="journal article" date="2013" name="BMC Genomics">
        <title>Unscrambling butterfly oogenesis.</title>
        <authorList>
            <person name="Carter J.M."/>
            <person name="Baker S.C."/>
            <person name="Pink R."/>
            <person name="Carter D.R."/>
            <person name="Collins A."/>
            <person name="Tomlin J."/>
            <person name="Gibbs M."/>
            <person name="Breuker C.J."/>
        </authorList>
    </citation>
    <scope>NUCLEOTIDE SEQUENCE</scope>
    <source>
        <tissue evidence="1">Ovary</tissue>
    </source>
</reference>
<sequence length="71" mass="8168">LKPLAPLPAVDREITQRVTKEIAPMSDGIDNTRQNEIVRETIYNNSLRTEPFDSNIDIQDMRTNVTQVRTQ</sequence>
<organism evidence="1">
    <name type="scientific">Pararge aegeria</name>
    <name type="common">speckled wood butterfly</name>
    <dbReference type="NCBI Taxonomy" id="116150"/>
    <lineage>
        <taxon>Eukaryota</taxon>
        <taxon>Metazoa</taxon>
        <taxon>Ecdysozoa</taxon>
        <taxon>Arthropoda</taxon>
        <taxon>Hexapoda</taxon>
        <taxon>Insecta</taxon>
        <taxon>Pterygota</taxon>
        <taxon>Neoptera</taxon>
        <taxon>Endopterygota</taxon>
        <taxon>Lepidoptera</taxon>
        <taxon>Glossata</taxon>
        <taxon>Ditrysia</taxon>
        <taxon>Papilionoidea</taxon>
        <taxon>Nymphalidae</taxon>
        <taxon>Satyrinae</taxon>
        <taxon>Satyrini</taxon>
        <taxon>Parargina</taxon>
        <taxon>Pararge</taxon>
    </lineage>
</organism>
<feature type="non-terminal residue" evidence="1">
    <location>
        <position position="71"/>
    </location>
</feature>
<evidence type="ECO:0000313" key="1">
    <source>
        <dbReference type="EMBL" id="JAA81257.1"/>
    </source>
</evidence>
<dbReference type="AlphaFoldDB" id="S4PTX0"/>